<name>A0AAV6G778_9TELE</name>
<keyword evidence="5" id="KW-1185">Reference proteome</keyword>
<evidence type="ECO:0000313" key="4">
    <source>
        <dbReference type="EMBL" id="KAG5270983.1"/>
    </source>
</evidence>
<dbReference type="GO" id="GO:0009897">
    <property type="term" value="C:external side of plasma membrane"/>
    <property type="evidence" value="ECO:0007669"/>
    <property type="project" value="TreeGrafter"/>
</dbReference>
<keyword evidence="1" id="KW-0325">Glycoprotein</keyword>
<keyword evidence="2" id="KW-0812">Transmembrane</keyword>
<dbReference type="SMART" id="SM00407">
    <property type="entry name" value="IGc1"/>
    <property type="match status" value="1"/>
</dbReference>
<dbReference type="PANTHER" id="PTHR16675">
    <property type="entry name" value="MHC CLASS I-RELATED"/>
    <property type="match status" value="1"/>
</dbReference>
<dbReference type="InterPro" id="IPR036179">
    <property type="entry name" value="Ig-like_dom_sf"/>
</dbReference>
<reference evidence="4" key="1">
    <citation type="submission" date="2020-10" db="EMBL/GenBank/DDBJ databases">
        <title>Chromosome-scale genome assembly of the Allis shad, Alosa alosa.</title>
        <authorList>
            <person name="Margot Z."/>
            <person name="Christophe K."/>
            <person name="Cabau C."/>
            <person name="Louis A."/>
            <person name="Berthelot C."/>
            <person name="Parey E."/>
            <person name="Roest Crollius H."/>
            <person name="Montfort J."/>
            <person name="Robinson-Rechavi M."/>
            <person name="Bucao C."/>
            <person name="Bouchez O."/>
            <person name="Gislard M."/>
            <person name="Lluch J."/>
            <person name="Milhes M."/>
            <person name="Lampietro C."/>
            <person name="Lopez Roques C."/>
            <person name="Donnadieu C."/>
            <person name="Braasch I."/>
            <person name="Desvignes T."/>
            <person name="Postlethwait J."/>
            <person name="Bobe J."/>
            <person name="Guiguen Y."/>
        </authorList>
    </citation>
    <scope>NUCLEOTIDE SEQUENCE</scope>
    <source>
        <strain evidence="4">M-15738</strain>
        <tissue evidence="4">Blood</tissue>
    </source>
</reference>
<dbReference type="Proteomes" id="UP000823561">
    <property type="component" value="Chromosome 13"/>
</dbReference>
<dbReference type="PANTHER" id="PTHR16675:SF235">
    <property type="entry name" value="SHKT DOMAIN-CONTAINING PROTEIN"/>
    <property type="match status" value="1"/>
</dbReference>
<dbReference type="InterPro" id="IPR007110">
    <property type="entry name" value="Ig-like_dom"/>
</dbReference>
<organism evidence="4 5">
    <name type="scientific">Alosa alosa</name>
    <name type="common">allis shad</name>
    <dbReference type="NCBI Taxonomy" id="278164"/>
    <lineage>
        <taxon>Eukaryota</taxon>
        <taxon>Metazoa</taxon>
        <taxon>Chordata</taxon>
        <taxon>Craniata</taxon>
        <taxon>Vertebrata</taxon>
        <taxon>Euteleostomi</taxon>
        <taxon>Actinopterygii</taxon>
        <taxon>Neopterygii</taxon>
        <taxon>Teleostei</taxon>
        <taxon>Clupei</taxon>
        <taxon>Clupeiformes</taxon>
        <taxon>Clupeoidei</taxon>
        <taxon>Clupeidae</taxon>
        <taxon>Alosa</taxon>
    </lineage>
</organism>
<proteinExistence type="predicted"/>
<keyword evidence="2" id="KW-1133">Transmembrane helix</keyword>
<evidence type="ECO:0000256" key="1">
    <source>
        <dbReference type="ARBA" id="ARBA00023180"/>
    </source>
</evidence>
<comment type="caution">
    <text evidence="4">The sequence shown here is derived from an EMBL/GenBank/DDBJ whole genome shotgun (WGS) entry which is preliminary data.</text>
</comment>
<dbReference type="GO" id="GO:0006955">
    <property type="term" value="P:immune response"/>
    <property type="evidence" value="ECO:0007669"/>
    <property type="project" value="TreeGrafter"/>
</dbReference>
<keyword evidence="2" id="KW-0472">Membrane</keyword>
<dbReference type="InterPro" id="IPR050208">
    <property type="entry name" value="MHC_class-I_related"/>
</dbReference>
<dbReference type="InterPro" id="IPR003597">
    <property type="entry name" value="Ig_C1-set"/>
</dbReference>
<dbReference type="AlphaFoldDB" id="A0AAV6G778"/>
<gene>
    <name evidence="4" type="ORF">AALO_G00174550</name>
</gene>
<evidence type="ECO:0000313" key="5">
    <source>
        <dbReference type="Proteomes" id="UP000823561"/>
    </source>
</evidence>
<dbReference type="Gene3D" id="2.60.40.10">
    <property type="entry name" value="Immunoglobulins"/>
    <property type="match status" value="1"/>
</dbReference>
<dbReference type="EMBL" id="JADWDJ010000013">
    <property type="protein sequence ID" value="KAG5270983.1"/>
    <property type="molecule type" value="Genomic_DNA"/>
</dbReference>
<dbReference type="InterPro" id="IPR013783">
    <property type="entry name" value="Ig-like_fold"/>
</dbReference>
<feature type="transmembrane region" description="Helical" evidence="2">
    <location>
        <begin position="117"/>
        <end position="136"/>
    </location>
</feature>
<evidence type="ECO:0000256" key="2">
    <source>
        <dbReference type="SAM" id="Phobius"/>
    </source>
</evidence>
<evidence type="ECO:0000259" key="3">
    <source>
        <dbReference type="PROSITE" id="PS50835"/>
    </source>
</evidence>
<dbReference type="GO" id="GO:0005615">
    <property type="term" value="C:extracellular space"/>
    <property type="evidence" value="ECO:0007669"/>
    <property type="project" value="TreeGrafter"/>
</dbReference>
<accession>A0AAV6G778</accession>
<sequence length="157" mass="18280">MLRCMWISSVHNAFTASWSMGRKLLRKNKHTRTQEATCLATGYYPHGARVRWVRGERHEPVPEHMLLGGEELPNGDGTFQTRLTLRHLGEEEYKCQVDHSSQETPMMRTLEKPRTRMFLLSPALSVVLIIVMVVVAKRIYERCHHQDETDLPQETRL</sequence>
<dbReference type="Pfam" id="PF07654">
    <property type="entry name" value="C1-set"/>
    <property type="match status" value="1"/>
</dbReference>
<protein>
    <recommendedName>
        <fullName evidence="3">Ig-like domain-containing protein</fullName>
    </recommendedName>
</protein>
<dbReference type="SUPFAM" id="SSF48726">
    <property type="entry name" value="Immunoglobulin"/>
    <property type="match status" value="1"/>
</dbReference>
<feature type="domain" description="Ig-like" evidence="3">
    <location>
        <begin position="37"/>
        <end position="111"/>
    </location>
</feature>
<dbReference type="PROSITE" id="PS50835">
    <property type="entry name" value="IG_LIKE"/>
    <property type="match status" value="1"/>
</dbReference>